<evidence type="ECO:0000259" key="1">
    <source>
        <dbReference type="PROSITE" id="PS51186"/>
    </source>
</evidence>
<organism evidence="2 3">
    <name type="scientific">Aquipluma nitroreducens</name>
    <dbReference type="NCBI Taxonomy" id="2010828"/>
    <lineage>
        <taxon>Bacteria</taxon>
        <taxon>Pseudomonadati</taxon>
        <taxon>Bacteroidota</taxon>
        <taxon>Bacteroidia</taxon>
        <taxon>Marinilabiliales</taxon>
        <taxon>Prolixibacteraceae</taxon>
        <taxon>Aquipluma</taxon>
    </lineage>
</organism>
<dbReference type="InterPro" id="IPR000182">
    <property type="entry name" value="GNAT_dom"/>
</dbReference>
<evidence type="ECO:0000313" key="3">
    <source>
        <dbReference type="Proteomes" id="UP001193389"/>
    </source>
</evidence>
<sequence length="144" mass="16869">MDVEIRKSTENDFEKVYPLFEQLWPNKELDKKELKVVFDRGVNSDTDELFCLAYSGEVIGFCAYAIVNNLWQAGYISYMYAMVVDENYRGKGFGTMLINEAIQDSKNKGLKRLELDSAFHREKAHEFYLKLGFEKRAFLFSYIL</sequence>
<evidence type="ECO:0000313" key="2">
    <source>
        <dbReference type="EMBL" id="BBE20025.1"/>
    </source>
</evidence>
<protein>
    <submittedName>
        <fullName evidence="2">Acetyltransferase, GNAT family</fullName>
    </submittedName>
</protein>
<dbReference type="SUPFAM" id="SSF55729">
    <property type="entry name" value="Acyl-CoA N-acyltransferases (Nat)"/>
    <property type="match status" value="1"/>
</dbReference>
<dbReference type="KEGG" id="anf:AQPE_4216"/>
<dbReference type="PANTHER" id="PTHR43072">
    <property type="entry name" value="N-ACETYLTRANSFERASE"/>
    <property type="match status" value="1"/>
</dbReference>
<dbReference type="EMBL" id="AP018694">
    <property type="protein sequence ID" value="BBE20025.1"/>
    <property type="molecule type" value="Genomic_DNA"/>
</dbReference>
<feature type="domain" description="N-acetyltransferase" evidence="1">
    <location>
        <begin position="3"/>
        <end position="144"/>
    </location>
</feature>
<dbReference type="CDD" id="cd04301">
    <property type="entry name" value="NAT_SF"/>
    <property type="match status" value="1"/>
</dbReference>
<dbReference type="Proteomes" id="UP001193389">
    <property type="component" value="Chromosome"/>
</dbReference>
<gene>
    <name evidence="2" type="ORF">AQPE_4216</name>
</gene>
<keyword evidence="3" id="KW-1185">Reference proteome</keyword>
<dbReference type="GO" id="GO:0016747">
    <property type="term" value="F:acyltransferase activity, transferring groups other than amino-acyl groups"/>
    <property type="evidence" value="ECO:0007669"/>
    <property type="project" value="InterPro"/>
</dbReference>
<dbReference type="AlphaFoldDB" id="A0A5K7SEV4"/>
<name>A0A5K7SEV4_9BACT</name>
<dbReference type="RefSeq" id="WP_318348223.1">
    <property type="nucleotide sequence ID" value="NZ_AP018694.1"/>
</dbReference>
<reference evidence="2" key="1">
    <citation type="journal article" date="2020" name="Int. J. Syst. Evol. Microbiol.">
        <title>Aquipluma nitroreducens gen. nov. sp. nov., a novel facultatively anaerobic bacterium isolated from a freshwater lake.</title>
        <authorList>
            <person name="Watanabe M."/>
            <person name="Kojima H."/>
            <person name="Fukui M."/>
        </authorList>
    </citation>
    <scope>NUCLEOTIDE SEQUENCE</scope>
    <source>
        <strain evidence="2">MeG22</strain>
    </source>
</reference>
<proteinExistence type="predicted"/>
<dbReference type="Pfam" id="PF00583">
    <property type="entry name" value="Acetyltransf_1"/>
    <property type="match status" value="1"/>
</dbReference>
<dbReference type="InterPro" id="IPR016181">
    <property type="entry name" value="Acyl_CoA_acyltransferase"/>
</dbReference>
<accession>A0A5K7SEV4</accession>
<dbReference type="PROSITE" id="PS51186">
    <property type="entry name" value="GNAT"/>
    <property type="match status" value="1"/>
</dbReference>
<dbReference type="Gene3D" id="3.40.630.30">
    <property type="match status" value="1"/>
</dbReference>